<comment type="caution">
    <text evidence="9">The sequence shown here is derived from an EMBL/GenBank/DDBJ whole genome shotgun (WGS) entry which is preliminary data.</text>
</comment>
<organism evidence="9 10">
    <name type="scientific">Sellimonas catena</name>
    <dbReference type="NCBI Taxonomy" id="2994035"/>
    <lineage>
        <taxon>Bacteria</taxon>
        <taxon>Bacillati</taxon>
        <taxon>Bacillota</taxon>
        <taxon>Clostridia</taxon>
        <taxon>Lachnospirales</taxon>
        <taxon>Lachnospiraceae</taxon>
        <taxon>Sellimonas</taxon>
    </lineage>
</organism>
<comment type="subcellular location">
    <subcellularLocation>
        <location evidence="1">Cell membrane</location>
        <topology evidence="1">Multi-pass membrane protein</topology>
    </subcellularLocation>
</comment>
<feature type="transmembrane region" description="Helical" evidence="7">
    <location>
        <begin position="315"/>
        <end position="335"/>
    </location>
</feature>
<feature type="transmembrane region" description="Helical" evidence="7">
    <location>
        <begin position="215"/>
        <end position="233"/>
    </location>
</feature>
<feature type="transmembrane region" description="Helical" evidence="7">
    <location>
        <begin position="185"/>
        <end position="203"/>
    </location>
</feature>
<keyword evidence="4 7" id="KW-0812">Transmembrane</keyword>
<evidence type="ECO:0000313" key="9">
    <source>
        <dbReference type="EMBL" id="GLG03765.1"/>
    </source>
</evidence>
<sequence length="346" mass="39290">MGKTQQKKRLLYIDILNILACLCVIFMHCNGIAHQYSDTAAWRQSMVIETIAYWAVPVYFMISGATLLDYRDKYLTRVFFKKRFLKTGIPFAAWTLISLAYKIQFQQMEFEPGLSSIVSLFTNTTAENVYWFFIPLFMVYLSMPVLSLLKDYKHILLYMAGLAFLVYSVYPVCCIVFQIPMNGSIQIPVAGGYILYVILGYLLATTDMTRKTRILFYILGLAGAGIRFGSTILGSSESAGLDQTFWGYMKFPAVFLAVGVFVAAKYGPWDKLENTPKIRRIVTTLAGTGFGVYLMHMIVFRILQDATGLSMESGWWRLVMPFVIYGICVVLVLILKKIPVLKYIVP</sequence>
<proteinExistence type="inferred from homology"/>
<name>A0A9W6C6X3_9FIRM</name>
<feature type="transmembrane region" description="Helical" evidence="7">
    <location>
        <begin position="83"/>
        <end position="101"/>
    </location>
</feature>
<evidence type="ECO:0000313" key="10">
    <source>
        <dbReference type="Proteomes" id="UP001145145"/>
    </source>
</evidence>
<evidence type="ECO:0000256" key="7">
    <source>
        <dbReference type="SAM" id="Phobius"/>
    </source>
</evidence>
<dbReference type="Proteomes" id="UP001145145">
    <property type="component" value="Unassembled WGS sequence"/>
</dbReference>
<evidence type="ECO:0000256" key="2">
    <source>
        <dbReference type="ARBA" id="ARBA00007400"/>
    </source>
</evidence>
<feature type="transmembrane region" description="Helical" evidence="7">
    <location>
        <begin position="245"/>
        <end position="264"/>
    </location>
</feature>
<keyword evidence="3" id="KW-1003">Cell membrane</keyword>
<feature type="transmembrane region" description="Helical" evidence="7">
    <location>
        <begin position="156"/>
        <end position="179"/>
    </location>
</feature>
<evidence type="ECO:0000259" key="8">
    <source>
        <dbReference type="Pfam" id="PF01757"/>
    </source>
</evidence>
<feature type="transmembrane region" description="Helical" evidence="7">
    <location>
        <begin position="285"/>
        <end position="303"/>
    </location>
</feature>
<comment type="similarity">
    <text evidence="2">Belongs to the acyltransferase 3 family.</text>
</comment>
<dbReference type="RefSeq" id="WP_118635579.1">
    <property type="nucleotide sequence ID" value="NZ_BSBO01000007.1"/>
</dbReference>
<dbReference type="PANTHER" id="PTHR40074:SF2">
    <property type="entry name" value="O-ACETYLTRANSFERASE WECH"/>
    <property type="match status" value="1"/>
</dbReference>
<dbReference type="GO" id="GO:0016413">
    <property type="term" value="F:O-acetyltransferase activity"/>
    <property type="evidence" value="ECO:0007669"/>
    <property type="project" value="TreeGrafter"/>
</dbReference>
<evidence type="ECO:0000256" key="1">
    <source>
        <dbReference type="ARBA" id="ARBA00004651"/>
    </source>
</evidence>
<accession>A0A9W6C6X3</accession>
<dbReference type="PANTHER" id="PTHR40074">
    <property type="entry name" value="O-ACETYLTRANSFERASE WECH"/>
    <property type="match status" value="1"/>
</dbReference>
<reference evidence="9 10" key="1">
    <citation type="journal article" date="2023" name="Int. J. Syst. Evol. Microbiol.">
        <title>Sellimonas catena sp. nov., isolated from human faeces.</title>
        <authorList>
            <person name="Hisatomi A."/>
            <person name="Ohkuma M."/>
            <person name="Sakamoto M."/>
        </authorList>
    </citation>
    <scope>NUCLEOTIDE SEQUENCE [LARGE SCALE GENOMIC DNA]</scope>
    <source>
        <strain evidence="9 10">12EGH17</strain>
    </source>
</reference>
<feature type="transmembrane region" description="Helical" evidence="7">
    <location>
        <begin position="12"/>
        <end position="33"/>
    </location>
</feature>
<evidence type="ECO:0000256" key="3">
    <source>
        <dbReference type="ARBA" id="ARBA00022475"/>
    </source>
</evidence>
<feature type="transmembrane region" description="Helical" evidence="7">
    <location>
        <begin position="129"/>
        <end position="149"/>
    </location>
</feature>
<evidence type="ECO:0000256" key="5">
    <source>
        <dbReference type="ARBA" id="ARBA00022989"/>
    </source>
</evidence>
<dbReference type="EMBL" id="BSBO01000007">
    <property type="protein sequence ID" value="GLG03765.1"/>
    <property type="molecule type" value="Genomic_DNA"/>
</dbReference>
<feature type="transmembrane region" description="Helical" evidence="7">
    <location>
        <begin position="53"/>
        <end position="71"/>
    </location>
</feature>
<dbReference type="Pfam" id="PF01757">
    <property type="entry name" value="Acyl_transf_3"/>
    <property type="match status" value="1"/>
</dbReference>
<dbReference type="AlphaFoldDB" id="A0A9W6C6X3"/>
<protein>
    <submittedName>
        <fullName evidence="9">Membrane protein</fullName>
    </submittedName>
</protein>
<dbReference type="InterPro" id="IPR002656">
    <property type="entry name" value="Acyl_transf_3_dom"/>
</dbReference>
<feature type="domain" description="Acyltransferase 3" evidence="8">
    <location>
        <begin position="11"/>
        <end position="333"/>
    </location>
</feature>
<gene>
    <name evidence="9" type="ORF">Selli1_09390</name>
</gene>
<keyword evidence="6 7" id="KW-0472">Membrane</keyword>
<evidence type="ECO:0000256" key="6">
    <source>
        <dbReference type="ARBA" id="ARBA00023136"/>
    </source>
</evidence>
<keyword evidence="5 7" id="KW-1133">Transmembrane helix</keyword>
<dbReference type="GO" id="GO:0005886">
    <property type="term" value="C:plasma membrane"/>
    <property type="evidence" value="ECO:0007669"/>
    <property type="project" value="UniProtKB-SubCell"/>
</dbReference>
<keyword evidence="10" id="KW-1185">Reference proteome</keyword>
<dbReference type="GO" id="GO:0009246">
    <property type="term" value="P:enterobacterial common antigen biosynthetic process"/>
    <property type="evidence" value="ECO:0007669"/>
    <property type="project" value="TreeGrafter"/>
</dbReference>
<evidence type="ECO:0000256" key="4">
    <source>
        <dbReference type="ARBA" id="ARBA00022692"/>
    </source>
</evidence>